<evidence type="ECO:0000256" key="1">
    <source>
        <dbReference type="SAM" id="MobiDB-lite"/>
    </source>
</evidence>
<feature type="domain" description="Polysaccharide lyase 14" evidence="2">
    <location>
        <begin position="64"/>
        <end position="237"/>
    </location>
</feature>
<dbReference type="Pfam" id="PF21294">
    <property type="entry name" value="Polysacc_lyase_14"/>
    <property type="match status" value="2"/>
</dbReference>
<accession>A0A9P7K9P0</accession>
<feature type="region of interest" description="Disordered" evidence="1">
    <location>
        <begin position="34"/>
        <end position="68"/>
    </location>
</feature>
<reference evidence="3" key="2">
    <citation type="submission" date="2021-10" db="EMBL/GenBank/DDBJ databases">
        <title>Phylogenomics reveals ancestral predisposition of the termite-cultivated fungus Termitomyces towards a domesticated lifestyle.</title>
        <authorList>
            <person name="Auxier B."/>
            <person name="Grum-Grzhimaylo A."/>
            <person name="Cardenas M.E."/>
            <person name="Lodge J.D."/>
            <person name="Laessoe T."/>
            <person name="Pedersen O."/>
            <person name="Smith M.E."/>
            <person name="Kuyper T.W."/>
            <person name="Franco-Molano E.A."/>
            <person name="Baroni T.J."/>
            <person name="Aanen D.K."/>
        </authorList>
    </citation>
    <scope>NUCLEOTIDE SEQUENCE</scope>
    <source>
        <strain evidence="3">AP01</strain>
        <tissue evidence="3">Mycelium</tissue>
    </source>
</reference>
<sequence length="316" mass="33894">MKHGFTTSAHLKSTLPSSVAAHLTHVSLTDSALGVHKSSSRTPHHLVTPPHSSHKASDGQPDPEKAWEARYPKGSINPSGTIPGGFGFYLTGPSDFKEALEKGSGAKEVVFGYRMMLEPGWEWVKGGKLPGVYGGVGDQAYGCTGGRQDQRCTCFDLRPMWRAKGTGELYAYLPLTKTNSTHLLAAPPTSIVNADYGISVGRGSFHLDIAVGRWVSIAFRVRMNDVGAHNGVYMHVYQAVVLVGSAYICGFGTGTIQVWVDGVSAINVSGIAVCQAKDARIKGMHFQTFFGGHTAEWASPKEQRAWFADVSGAIVE</sequence>
<dbReference type="PANTHER" id="PTHR40124:SF1">
    <property type="entry name" value="DISAGGREGATASE RELATED REPEAT PROTEIN"/>
    <property type="match status" value="1"/>
</dbReference>
<protein>
    <recommendedName>
        <fullName evidence="2">Polysaccharide lyase 14 domain-containing protein</fullName>
    </recommendedName>
</protein>
<dbReference type="Gene3D" id="2.60.120.200">
    <property type="match status" value="1"/>
</dbReference>
<evidence type="ECO:0000313" key="4">
    <source>
        <dbReference type="Proteomes" id="UP000775547"/>
    </source>
</evidence>
<proteinExistence type="predicted"/>
<organism evidence="3 4">
    <name type="scientific">Asterophora parasitica</name>
    <dbReference type="NCBI Taxonomy" id="117018"/>
    <lineage>
        <taxon>Eukaryota</taxon>
        <taxon>Fungi</taxon>
        <taxon>Dikarya</taxon>
        <taxon>Basidiomycota</taxon>
        <taxon>Agaricomycotina</taxon>
        <taxon>Agaricomycetes</taxon>
        <taxon>Agaricomycetidae</taxon>
        <taxon>Agaricales</taxon>
        <taxon>Tricholomatineae</taxon>
        <taxon>Lyophyllaceae</taxon>
        <taxon>Asterophora</taxon>
    </lineage>
</organism>
<evidence type="ECO:0000313" key="3">
    <source>
        <dbReference type="EMBL" id="KAG5641309.1"/>
    </source>
</evidence>
<comment type="caution">
    <text evidence="3">The sequence shown here is derived from an EMBL/GenBank/DDBJ whole genome shotgun (WGS) entry which is preliminary data.</text>
</comment>
<dbReference type="InterPro" id="IPR048958">
    <property type="entry name" value="Polysacc_lyase_14"/>
</dbReference>
<gene>
    <name evidence="3" type="ORF">DXG03_005542</name>
</gene>
<keyword evidence="4" id="KW-1185">Reference proteome</keyword>
<dbReference type="PANTHER" id="PTHR40124">
    <property type="match status" value="1"/>
</dbReference>
<dbReference type="Proteomes" id="UP000775547">
    <property type="component" value="Unassembled WGS sequence"/>
</dbReference>
<feature type="domain" description="Polysaccharide lyase 14" evidence="2">
    <location>
        <begin position="253"/>
        <end position="310"/>
    </location>
</feature>
<evidence type="ECO:0000259" key="2">
    <source>
        <dbReference type="Pfam" id="PF21294"/>
    </source>
</evidence>
<name>A0A9P7K9P0_9AGAR</name>
<reference evidence="3" key="1">
    <citation type="submission" date="2020-07" db="EMBL/GenBank/DDBJ databases">
        <authorList>
            <person name="Nieuwenhuis M."/>
            <person name="Van De Peppel L.J.J."/>
        </authorList>
    </citation>
    <scope>NUCLEOTIDE SEQUENCE</scope>
    <source>
        <strain evidence="3">AP01</strain>
        <tissue evidence="3">Mycelium</tissue>
    </source>
</reference>
<dbReference type="EMBL" id="JABCKV010000340">
    <property type="protein sequence ID" value="KAG5641309.1"/>
    <property type="molecule type" value="Genomic_DNA"/>
</dbReference>
<dbReference type="AlphaFoldDB" id="A0A9P7K9P0"/>
<dbReference type="OrthoDB" id="3337916at2759"/>